<comment type="similarity">
    <text evidence="2">Belongs to the transposase 11 family.</text>
</comment>
<dbReference type="RefSeq" id="WP_042978702.1">
    <property type="nucleotide sequence ID" value="NZ_JMQC01000007.1"/>
</dbReference>
<dbReference type="GO" id="GO:0003677">
    <property type="term" value="F:DNA binding"/>
    <property type="evidence" value="ECO:0007669"/>
    <property type="project" value="UniProtKB-KW"/>
</dbReference>
<dbReference type="Pfam" id="PF01609">
    <property type="entry name" value="DDE_Tnp_1"/>
    <property type="match status" value="1"/>
</dbReference>
<dbReference type="Proteomes" id="UP000029389">
    <property type="component" value="Unassembled WGS sequence"/>
</dbReference>
<accession>A0A090Z0D6</accession>
<dbReference type="NCBIfam" id="NF033592">
    <property type="entry name" value="transpos_IS4_1"/>
    <property type="match status" value="1"/>
</dbReference>
<protein>
    <submittedName>
        <fullName evidence="7">Transposase DDE domain protein</fullName>
    </submittedName>
</protein>
<evidence type="ECO:0000256" key="1">
    <source>
        <dbReference type="ARBA" id="ARBA00002286"/>
    </source>
</evidence>
<evidence type="ECO:0000256" key="3">
    <source>
        <dbReference type="ARBA" id="ARBA00022578"/>
    </source>
</evidence>
<name>A0A090Z0D6_9BACI</name>
<dbReference type="GO" id="GO:0006313">
    <property type="term" value="P:DNA transposition"/>
    <property type="evidence" value="ECO:0007669"/>
    <property type="project" value="InterPro"/>
</dbReference>
<keyword evidence="3" id="KW-0815">Transposition</keyword>
<dbReference type="AlphaFoldDB" id="A0A090Z0D6"/>
<evidence type="ECO:0000313" key="8">
    <source>
        <dbReference type="Proteomes" id="UP000029389"/>
    </source>
</evidence>
<dbReference type="GO" id="GO:0004803">
    <property type="term" value="F:transposase activity"/>
    <property type="evidence" value="ECO:0007669"/>
    <property type="project" value="InterPro"/>
</dbReference>
<evidence type="ECO:0000256" key="4">
    <source>
        <dbReference type="ARBA" id="ARBA00023125"/>
    </source>
</evidence>
<evidence type="ECO:0000256" key="2">
    <source>
        <dbReference type="ARBA" id="ARBA00010075"/>
    </source>
</evidence>
<keyword evidence="4" id="KW-0238">DNA-binding</keyword>
<gene>
    <name evidence="7" type="ORF">DJ93_5938</name>
</gene>
<dbReference type="PATRIC" id="fig|1405.8.peg.107"/>
<dbReference type="PANTHER" id="PTHR33258:SF1">
    <property type="entry name" value="TRANSPOSASE INSL FOR INSERTION SEQUENCE ELEMENT IS186A-RELATED"/>
    <property type="match status" value="1"/>
</dbReference>
<reference evidence="7 8" key="1">
    <citation type="submission" date="2014-04" db="EMBL/GenBank/DDBJ databases">
        <authorList>
            <person name="Bishop-Lilly K.A."/>
            <person name="Broomall S.M."/>
            <person name="Chain P.S."/>
            <person name="Chertkov O."/>
            <person name="Coyne S.R."/>
            <person name="Daligault H.E."/>
            <person name="Davenport K.W."/>
            <person name="Erkkila T."/>
            <person name="Frey K.G."/>
            <person name="Gibbons H.S."/>
            <person name="Gu W."/>
            <person name="Jaissle J."/>
            <person name="Johnson S.L."/>
            <person name="Koroleva G.I."/>
            <person name="Ladner J.T."/>
            <person name="Lo C.-C."/>
            <person name="Minogue T.D."/>
            <person name="Munk C."/>
            <person name="Palacios G.F."/>
            <person name="Redden C.L."/>
            <person name="Rosenzweig C.N."/>
            <person name="Scholz M.B."/>
            <person name="Teshima H."/>
            <person name="Xu Y."/>
        </authorList>
    </citation>
    <scope>NUCLEOTIDE SEQUENCE [LARGE SCALE GENOMIC DNA]</scope>
    <source>
        <strain evidence="7 8">BHP</strain>
    </source>
</reference>
<feature type="domain" description="Transposase IS4-like" evidence="6">
    <location>
        <begin position="119"/>
        <end position="385"/>
    </location>
</feature>
<dbReference type="InterPro" id="IPR012337">
    <property type="entry name" value="RNaseH-like_sf"/>
</dbReference>
<sequence length="478" mass="55871">MNLSIQEELQPFAEELQRYITPGFLEELAREIKFIKRKRKFSGSDLATICIWISQRVASDPLVRLCSRLHAATGTLLSPEGLNKRFTAKSVLFLKHIFSLLLQQKICEQTHISNQLFAHFKRIRIMDATMFQVPNTLEHIYPGSGGCAQTAGIKIQLEYDLHSGKFLNFQVGPGKNNDKTFGTECLDTLRPGDLCIRDLGYFSLEDLDQMDQRGTYYISRLKLNTNVYVKNPNPEYFKNGSIKKQSEYIQINVIQILNQLKPGETVEYQQAYIGDKQQLFSRLVFHRLTAAQLQKRLEKIAEKEKSKHRTYSEKSKLVAGLNVYVTNAPWEWVPIEQVHELYTLRWQIEIVFKTWKSLFDIDHCRTVKQERIECHLYGKLIAIFLCSSTMFKMRQLLLQKKQKELSEYKAIGMIQDHLFLLYQAIQQNTQEVTKLLIRLFHLLEKNGRKSHRYEKKTVFDIMGVHYEYSIAREQKKAA</sequence>
<evidence type="ECO:0000259" key="6">
    <source>
        <dbReference type="Pfam" id="PF01609"/>
    </source>
</evidence>
<evidence type="ECO:0000313" key="7">
    <source>
        <dbReference type="EMBL" id="KFN04699.1"/>
    </source>
</evidence>
<dbReference type="InterPro" id="IPR047952">
    <property type="entry name" value="Transpos_IS4"/>
</dbReference>
<comment type="caution">
    <text evidence="7">The sequence shown here is derived from an EMBL/GenBank/DDBJ whole genome shotgun (WGS) entry which is preliminary data.</text>
</comment>
<organism evidence="7 8">
    <name type="scientific">Bacillus clarus</name>
    <dbReference type="NCBI Taxonomy" id="2338372"/>
    <lineage>
        <taxon>Bacteria</taxon>
        <taxon>Bacillati</taxon>
        <taxon>Bacillota</taxon>
        <taxon>Bacilli</taxon>
        <taxon>Bacillales</taxon>
        <taxon>Bacillaceae</taxon>
        <taxon>Bacillus</taxon>
        <taxon>Bacillus cereus group</taxon>
    </lineage>
</organism>
<dbReference type="InterPro" id="IPR002559">
    <property type="entry name" value="Transposase_11"/>
</dbReference>
<proteinExistence type="inferred from homology"/>
<dbReference type="EMBL" id="JMQC01000007">
    <property type="protein sequence ID" value="KFN04699.1"/>
    <property type="molecule type" value="Genomic_DNA"/>
</dbReference>
<dbReference type="SUPFAM" id="SSF53098">
    <property type="entry name" value="Ribonuclease H-like"/>
    <property type="match status" value="1"/>
</dbReference>
<dbReference type="PANTHER" id="PTHR33258">
    <property type="entry name" value="TRANSPOSASE INSL FOR INSERTION SEQUENCE ELEMENT IS186A-RELATED"/>
    <property type="match status" value="1"/>
</dbReference>
<comment type="function">
    <text evidence="1">Involved in the transposition of the insertion sequence.</text>
</comment>
<evidence type="ECO:0000256" key="5">
    <source>
        <dbReference type="ARBA" id="ARBA00023172"/>
    </source>
</evidence>
<keyword evidence="5" id="KW-0233">DNA recombination</keyword>